<dbReference type="PANTHER" id="PTHR47294">
    <property type="entry name" value="OS08G0431150 PROTEIN"/>
    <property type="match status" value="1"/>
</dbReference>
<dbReference type="Proteomes" id="UP001374535">
    <property type="component" value="Chromosome 5"/>
</dbReference>
<dbReference type="EMBL" id="CP144696">
    <property type="protein sequence ID" value="WVZ12178.1"/>
    <property type="molecule type" value="Genomic_DNA"/>
</dbReference>
<evidence type="ECO:0008006" key="3">
    <source>
        <dbReference type="Google" id="ProtNLM"/>
    </source>
</evidence>
<dbReference type="PANTHER" id="PTHR47294:SF6">
    <property type="entry name" value="HMA DOMAIN-CONTAINING PROTEIN"/>
    <property type="match status" value="1"/>
</dbReference>
<evidence type="ECO:0000313" key="1">
    <source>
        <dbReference type="EMBL" id="WVZ12178.1"/>
    </source>
</evidence>
<keyword evidence="2" id="KW-1185">Reference proteome</keyword>
<organism evidence="1 2">
    <name type="scientific">Vigna mungo</name>
    <name type="common">Black gram</name>
    <name type="synonym">Phaseolus mungo</name>
    <dbReference type="NCBI Taxonomy" id="3915"/>
    <lineage>
        <taxon>Eukaryota</taxon>
        <taxon>Viridiplantae</taxon>
        <taxon>Streptophyta</taxon>
        <taxon>Embryophyta</taxon>
        <taxon>Tracheophyta</taxon>
        <taxon>Spermatophyta</taxon>
        <taxon>Magnoliopsida</taxon>
        <taxon>eudicotyledons</taxon>
        <taxon>Gunneridae</taxon>
        <taxon>Pentapetalae</taxon>
        <taxon>rosids</taxon>
        <taxon>fabids</taxon>
        <taxon>Fabales</taxon>
        <taxon>Fabaceae</taxon>
        <taxon>Papilionoideae</taxon>
        <taxon>50 kb inversion clade</taxon>
        <taxon>NPAAA clade</taxon>
        <taxon>indigoferoid/millettioid clade</taxon>
        <taxon>Phaseoleae</taxon>
        <taxon>Vigna</taxon>
    </lineage>
</organism>
<dbReference type="Gene3D" id="3.30.70.100">
    <property type="match status" value="1"/>
</dbReference>
<reference evidence="1 2" key="1">
    <citation type="journal article" date="2023" name="Life. Sci Alliance">
        <title>Evolutionary insights into 3D genome organization and epigenetic landscape of Vigna mungo.</title>
        <authorList>
            <person name="Junaid A."/>
            <person name="Singh B."/>
            <person name="Bhatia S."/>
        </authorList>
    </citation>
    <scope>NUCLEOTIDE SEQUENCE [LARGE SCALE GENOMIC DNA]</scope>
    <source>
        <strain evidence="1">Urdbean</strain>
    </source>
</reference>
<sequence>MDLEDGAKSIKNSKGFPLGGSRTSLASMESLSMPQVQEVVLSADMQCENCQRKVTDIITKMNASVCTNAVLLHDHENQRRLQFLLQKIKENHSTDERVCVFGRFEPADVAIKIKKKMNRRVEILEVQEMEAEVENEGE</sequence>
<dbReference type="AlphaFoldDB" id="A0AAQ3NNH0"/>
<protein>
    <recommendedName>
        <fullName evidence="3">HMA domain-containing protein</fullName>
    </recommendedName>
</protein>
<name>A0AAQ3NNH0_VIGMU</name>
<gene>
    <name evidence="1" type="ORF">V8G54_016708</name>
</gene>
<proteinExistence type="predicted"/>
<accession>A0AAQ3NNH0</accession>
<evidence type="ECO:0000313" key="2">
    <source>
        <dbReference type="Proteomes" id="UP001374535"/>
    </source>
</evidence>